<keyword evidence="7" id="KW-1185">Reference proteome</keyword>
<organism evidence="6 7">
    <name type="scientific">Aeromicrobium terrae</name>
    <dbReference type="NCBI Taxonomy" id="2498846"/>
    <lineage>
        <taxon>Bacteria</taxon>
        <taxon>Bacillati</taxon>
        <taxon>Actinomycetota</taxon>
        <taxon>Actinomycetes</taxon>
        <taxon>Propionibacteriales</taxon>
        <taxon>Nocardioidaceae</taxon>
        <taxon>Aeromicrobium</taxon>
    </lineage>
</organism>
<keyword evidence="2" id="KW-0479">Metal-binding</keyword>
<evidence type="ECO:0000256" key="1">
    <source>
        <dbReference type="ARBA" id="ARBA00001954"/>
    </source>
</evidence>
<name>A0A5C8NPN3_9ACTN</name>
<feature type="region of interest" description="Disordered" evidence="4">
    <location>
        <begin position="304"/>
        <end position="333"/>
    </location>
</feature>
<dbReference type="GO" id="GO:0051864">
    <property type="term" value="F:histone H3K36 demethylase activity"/>
    <property type="evidence" value="ECO:0007669"/>
    <property type="project" value="TreeGrafter"/>
</dbReference>
<evidence type="ECO:0000259" key="5">
    <source>
        <dbReference type="PROSITE" id="PS51184"/>
    </source>
</evidence>
<sequence>MPGQTAGHSALRRLVADPDAFRRDVWSREALLTRAGELPEGFTDLFSESALDELVSRRGLRTPFIRVARDGTTLPNHAFTSGGGVGAGIADQVDDAKLSALFAGGATIVLQALHRTWSPVLDFSQQLAHELAHPLQVNAYVTPPQSRGFDDHYDVHDVFVLQVSGRKHWRIHAPVVDAPLRDQPWTAHRAAVEQAAAEPPVIDAVLEPGDCLYLPRGFIHAATALGDVSTHLTMGIHPWTRHHLARELLDAALDELAGDPGIRTSFGAGVEVDDPFAIVGDVETVRERLAAAVRSVPADEIARRLGDRRRSATRPAPVGPVAQLRASQAPDAD</sequence>
<dbReference type="Pfam" id="PF08007">
    <property type="entry name" value="JmjC_2"/>
    <property type="match status" value="1"/>
</dbReference>
<comment type="caution">
    <text evidence="6">The sequence shown here is derived from an EMBL/GenBank/DDBJ whole genome shotgun (WGS) entry which is preliminary data.</text>
</comment>
<feature type="domain" description="JmjC" evidence="5">
    <location>
        <begin position="87"/>
        <end position="253"/>
    </location>
</feature>
<evidence type="ECO:0000313" key="6">
    <source>
        <dbReference type="EMBL" id="TXL62403.1"/>
    </source>
</evidence>
<protein>
    <submittedName>
        <fullName evidence="6">Cupin</fullName>
    </submittedName>
</protein>
<dbReference type="GO" id="GO:0032453">
    <property type="term" value="F:histone H3K4 demethylase activity"/>
    <property type="evidence" value="ECO:0007669"/>
    <property type="project" value="TreeGrafter"/>
</dbReference>
<dbReference type="InterPro" id="IPR003347">
    <property type="entry name" value="JmjC_dom"/>
</dbReference>
<keyword evidence="3" id="KW-0408">Iron</keyword>
<evidence type="ECO:0000256" key="2">
    <source>
        <dbReference type="ARBA" id="ARBA00022723"/>
    </source>
</evidence>
<dbReference type="PANTHER" id="PTHR13096">
    <property type="entry name" value="MINA53 MYC INDUCED NUCLEAR ANTIGEN"/>
    <property type="match status" value="1"/>
</dbReference>
<dbReference type="SMART" id="SM00558">
    <property type="entry name" value="JmjC"/>
    <property type="match status" value="1"/>
</dbReference>
<dbReference type="EMBL" id="VDUX01000002">
    <property type="protein sequence ID" value="TXL62403.1"/>
    <property type="molecule type" value="Genomic_DNA"/>
</dbReference>
<dbReference type="Gene3D" id="2.60.120.650">
    <property type="entry name" value="Cupin"/>
    <property type="match status" value="1"/>
</dbReference>
<dbReference type="AlphaFoldDB" id="A0A5C8NPN3"/>
<gene>
    <name evidence="6" type="ORF">FHP06_06370</name>
</gene>
<reference evidence="6 7" key="1">
    <citation type="submission" date="2019-06" db="EMBL/GenBank/DDBJ databases">
        <title>Aeromicrobium sp. nov., isolated from a maize field.</title>
        <authorList>
            <person name="Lin S.-Y."/>
            <person name="Tsai C.-F."/>
            <person name="Young C.-C."/>
        </authorList>
    </citation>
    <scope>NUCLEOTIDE SEQUENCE [LARGE SCALE GENOMIC DNA]</scope>
    <source>
        <strain evidence="6 7">CC-CFT486</strain>
    </source>
</reference>
<proteinExistence type="predicted"/>
<dbReference type="InterPro" id="IPR039994">
    <property type="entry name" value="NO66-like"/>
</dbReference>
<evidence type="ECO:0000256" key="4">
    <source>
        <dbReference type="SAM" id="MobiDB-lite"/>
    </source>
</evidence>
<dbReference type="GO" id="GO:0046872">
    <property type="term" value="F:metal ion binding"/>
    <property type="evidence" value="ECO:0007669"/>
    <property type="project" value="UniProtKB-KW"/>
</dbReference>
<dbReference type="PROSITE" id="PS51184">
    <property type="entry name" value="JMJC"/>
    <property type="match status" value="1"/>
</dbReference>
<dbReference type="OrthoDB" id="9764016at2"/>
<dbReference type="SUPFAM" id="SSF51197">
    <property type="entry name" value="Clavaminate synthase-like"/>
    <property type="match status" value="1"/>
</dbReference>
<evidence type="ECO:0000313" key="7">
    <source>
        <dbReference type="Proteomes" id="UP000321571"/>
    </source>
</evidence>
<evidence type="ECO:0000256" key="3">
    <source>
        <dbReference type="ARBA" id="ARBA00023004"/>
    </source>
</evidence>
<dbReference type="Proteomes" id="UP000321571">
    <property type="component" value="Unassembled WGS sequence"/>
</dbReference>
<accession>A0A5C8NPN3</accession>
<comment type="cofactor">
    <cofactor evidence="1">
        <name>Fe(2+)</name>
        <dbReference type="ChEBI" id="CHEBI:29033"/>
    </cofactor>
</comment>
<dbReference type="PANTHER" id="PTHR13096:SF9">
    <property type="entry name" value="BIFUNCTIONAL LYSINE-SPECIFIC DEMETHYLASE AND HISTIDYL-HYDROXYLASE"/>
    <property type="match status" value="1"/>
</dbReference>